<reference evidence="1" key="1">
    <citation type="submission" date="2023-04" db="EMBL/GenBank/DDBJ databases">
        <title>Ambrosiozyma monospora NBRC 10751.</title>
        <authorList>
            <person name="Ichikawa N."/>
            <person name="Sato H."/>
            <person name="Tonouchi N."/>
        </authorList>
    </citation>
    <scope>NUCLEOTIDE SEQUENCE</scope>
    <source>
        <strain evidence="1">NBRC 10751</strain>
    </source>
</reference>
<accession>A0ACB5T2A9</accession>
<dbReference type="Proteomes" id="UP001165064">
    <property type="component" value="Unassembled WGS sequence"/>
</dbReference>
<name>A0ACB5T2A9_AMBMO</name>
<gene>
    <name evidence="1" type="ORF">Amon02_000405600</name>
</gene>
<organism evidence="1 2">
    <name type="scientific">Ambrosiozyma monospora</name>
    <name type="common">Yeast</name>
    <name type="synonym">Endomycopsis monosporus</name>
    <dbReference type="NCBI Taxonomy" id="43982"/>
    <lineage>
        <taxon>Eukaryota</taxon>
        <taxon>Fungi</taxon>
        <taxon>Dikarya</taxon>
        <taxon>Ascomycota</taxon>
        <taxon>Saccharomycotina</taxon>
        <taxon>Pichiomycetes</taxon>
        <taxon>Pichiales</taxon>
        <taxon>Pichiaceae</taxon>
        <taxon>Ambrosiozyma</taxon>
    </lineage>
</organism>
<evidence type="ECO:0000313" key="2">
    <source>
        <dbReference type="Proteomes" id="UP001165064"/>
    </source>
</evidence>
<dbReference type="EMBL" id="BSXS01002680">
    <property type="protein sequence ID" value="GME79644.1"/>
    <property type="molecule type" value="Genomic_DNA"/>
</dbReference>
<comment type="caution">
    <text evidence="1">The sequence shown here is derived from an EMBL/GenBank/DDBJ whole genome shotgun (WGS) entry which is preliminary data.</text>
</comment>
<keyword evidence="2" id="KW-1185">Reference proteome</keyword>
<protein>
    <submittedName>
        <fullName evidence="1">Unnamed protein product</fullName>
    </submittedName>
</protein>
<evidence type="ECO:0000313" key="1">
    <source>
        <dbReference type="EMBL" id="GME79644.1"/>
    </source>
</evidence>
<sequence>MGALKNLGKLREVQILGVGPILDLSPMKPLLQSSSIKKIDLFSKYEYAFIITKDSESTLKKFENKLKLHADYVNGLLTLRFVQKTCDPTILILESFTSLSDIQVKHVVVTFPLRNNTPRNDKINFLDITGGSYSGTTFDGLTSLKGLSVGLQQSISPGRVLTERKKNIIIDWRTIQTLPVSIKALNLCGAVIKFPSAKATKEMGKFQLPKSIEYLQCTSEQLTLFSIESTTTVRCLTLAISDLITESDVCWQYLPANVSQLYLVGEIPQKSISDYQLKSRPANHPQKLGGMTIPKRLKSHISLSFNGLKIVCEDSEEPSPLSISMRLSYYTLNYDEENRYIFSEDDLLRGWELFFNIDVSSESVVLDIECTRGGYFISESQKYNFKENVNGKFFLKPDTRGFPYHQPWPEY</sequence>
<proteinExistence type="predicted"/>